<comment type="caution">
    <text evidence="1">The sequence shown here is derived from an EMBL/GenBank/DDBJ whole genome shotgun (WGS) entry which is preliminary data.</text>
</comment>
<evidence type="ECO:0000313" key="1">
    <source>
        <dbReference type="EMBL" id="GFY73747.1"/>
    </source>
</evidence>
<evidence type="ECO:0000313" key="2">
    <source>
        <dbReference type="Proteomes" id="UP000886998"/>
    </source>
</evidence>
<organism evidence="1 2">
    <name type="scientific">Trichonephila inaurata madagascariensis</name>
    <dbReference type="NCBI Taxonomy" id="2747483"/>
    <lineage>
        <taxon>Eukaryota</taxon>
        <taxon>Metazoa</taxon>
        <taxon>Ecdysozoa</taxon>
        <taxon>Arthropoda</taxon>
        <taxon>Chelicerata</taxon>
        <taxon>Arachnida</taxon>
        <taxon>Araneae</taxon>
        <taxon>Araneomorphae</taxon>
        <taxon>Entelegynae</taxon>
        <taxon>Araneoidea</taxon>
        <taxon>Nephilidae</taxon>
        <taxon>Trichonephila</taxon>
        <taxon>Trichonephila inaurata</taxon>
    </lineage>
</organism>
<dbReference type="EMBL" id="BMAV01020324">
    <property type="protein sequence ID" value="GFY73747.1"/>
    <property type="molecule type" value="Genomic_DNA"/>
</dbReference>
<dbReference type="Proteomes" id="UP000886998">
    <property type="component" value="Unassembled WGS sequence"/>
</dbReference>
<gene>
    <name evidence="1" type="ORF">TNIN_23681</name>
</gene>
<dbReference type="AlphaFoldDB" id="A0A8X7CRF4"/>
<proteinExistence type="predicted"/>
<accession>A0A8X7CRF4</accession>
<dbReference type="OrthoDB" id="10304771at2759"/>
<name>A0A8X7CRF4_9ARAC</name>
<keyword evidence="2" id="KW-1185">Reference proteome</keyword>
<sequence>MTRNALLPLSLSVNIQIYRQNFHNSFPFPEINNRESIMRGGAATQEGLDPFISIFLSLAHRLFGEPYVNKALNLRYEAIRIPREQRKGKRYSSQLVTLSPVGFKMAALSFED</sequence>
<protein>
    <submittedName>
        <fullName evidence="1">Uncharacterized protein</fullName>
    </submittedName>
</protein>
<reference evidence="1" key="1">
    <citation type="submission" date="2020-08" db="EMBL/GenBank/DDBJ databases">
        <title>Multicomponent nature underlies the extraordinary mechanical properties of spider dragline silk.</title>
        <authorList>
            <person name="Kono N."/>
            <person name="Nakamura H."/>
            <person name="Mori M."/>
            <person name="Yoshida Y."/>
            <person name="Ohtoshi R."/>
            <person name="Malay A.D."/>
            <person name="Moran D.A.P."/>
            <person name="Tomita M."/>
            <person name="Numata K."/>
            <person name="Arakawa K."/>
        </authorList>
    </citation>
    <scope>NUCLEOTIDE SEQUENCE</scope>
</reference>